<feature type="compositionally biased region" description="Acidic residues" evidence="1">
    <location>
        <begin position="231"/>
        <end position="241"/>
    </location>
</feature>
<sequence length="241" mass="25968">NEESENEESENEGQKREPRHQSIADESKSKERQSTNDESKEFMGQSDDEEGNHQREVEQPESSNEGWASTREAFESRMGSEEQLHVSDGGREANGGARGEMNGFDREAAATDDTDMGRGALIDTGEDGQRAGEGRYGQTRSNDGTQTAIELAIGMAQDLVGDANMTSAVEATEKAKALNNAADVETPNNAHAIYATLAHPPAHRHGWTHSGSRTAAQTAAVMDPSQSSESELSDLSDVEDD</sequence>
<comment type="caution">
    <text evidence="2">The sequence shown here is derived from an EMBL/GenBank/DDBJ whole genome shotgun (WGS) entry which is preliminary data.</text>
</comment>
<feature type="region of interest" description="Disordered" evidence="1">
    <location>
        <begin position="1"/>
        <end position="143"/>
    </location>
</feature>
<gene>
    <name evidence="2" type="ORF">BDN70DRAFT_902334</name>
</gene>
<name>A0A9P6CS23_9AGAR</name>
<dbReference type="EMBL" id="MU156208">
    <property type="protein sequence ID" value="KAF9470168.1"/>
    <property type="molecule type" value="Genomic_DNA"/>
</dbReference>
<feature type="non-terminal residue" evidence="2">
    <location>
        <position position="1"/>
    </location>
</feature>
<evidence type="ECO:0000313" key="2">
    <source>
        <dbReference type="EMBL" id="KAF9470168.1"/>
    </source>
</evidence>
<dbReference type="Proteomes" id="UP000807469">
    <property type="component" value="Unassembled WGS sequence"/>
</dbReference>
<feature type="compositionally biased region" description="Basic and acidic residues" evidence="1">
    <location>
        <begin position="12"/>
        <end position="41"/>
    </location>
</feature>
<feature type="region of interest" description="Disordered" evidence="1">
    <location>
        <begin position="201"/>
        <end position="241"/>
    </location>
</feature>
<feature type="compositionally biased region" description="Acidic residues" evidence="1">
    <location>
        <begin position="1"/>
        <end position="11"/>
    </location>
</feature>
<organism evidence="2 3">
    <name type="scientific">Pholiota conissans</name>
    <dbReference type="NCBI Taxonomy" id="109636"/>
    <lineage>
        <taxon>Eukaryota</taxon>
        <taxon>Fungi</taxon>
        <taxon>Dikarya</taxon>
        <taxon>Basidiomycota</taxon>
        <taxon>Agaricomycotina</taxon>
        <taxon>Agaricomycetes</taxon>
        <taxon>Agaricomycetidae</taxon>
        <taxon>Agaricales</taxon>
        <taxon>Agaricineae</taxon>
        <taxon>Strophariaceae</taxon>
        <taxon>Pholiota</taxon>
    </lineage>
</organism>
<proteinExistence type="predicted"/>
<dbReference type="AlphaFoldDB" id="A0A9P6CS23"/>
<feature type="compositionally biased region" description="Basic and acidic residues" evidence="1">
    <location>
        <begin position="72"/>
        <end position="91"/>
    </location>
</feature>
<accession>A0A9P6CS23</accession>
<evidence type="ECO:0000313" key="3">
    <source>
        <dbReference type="Proteomes" id="UP000807469"/>
    </source>
</evidence>
<evidence type="ECO:0000256" key="1">
    <source>
        <dbReference type="SAM" id="MobiDB-lite"/>
    </source>
</evidence>
<reference evidence="2" key="1">
    <citation type="submission" date="2020-11" db="EMBL/GenBank/DDBJ databases">
        <authorList>
            <consortium name="DOE Joint Genome Institute"/>
            <person name="Ahrendt S."/>
            <person name="Riley R."/>
            <person name="Andreopoulos W."/>
            <person name="Labutti K."/>
            <person name="Pangilinan J."/>
            <person name="Ruiz-Duenas F.J."/>
            <person name="Barrasa J.M."/>
            <person name="Sanchez-Garcia M."/>
            <person name="Camarero S."/>
            <person name="Miyauchi S."/>
            <person name="Serrano A."/>
            <person name="Linde D."/>
            <person name="Babiker R."/>
            <person name="Drula E."/>
            <person name="Ayuso-Fernandez I."/>
            <person name="Pacheco R."/>
            <person name="Padilla G."/>
            <person name="Ferreira P."/>
            <person name="Barriuso J."/>
            <person name="Kellner H."/>
            <person name="Castanera R."/>
            <person name="Alfaro M."/>
            <person name="Ramirez L."/>
            <person name="Pisabarro A.G."/>
            <person name="Kuo A."/>
            <person name="Tritt A."/>
            <person name="Lipzen A."/>
            <person name="He G."/>
            <person name="Yan M."/>
            <person name="Ng V."/>
            <person name="Cullen D."/>
            <person name="Martin F."/>
            <person name="Rosso M.-N."/>
            <person name="Henrissat B."/>
            <person name="Hibbett D."/>
            <person name="Martinez A.T."/>
            <person name="Grigoriev I.V."/>
        </authorList>
    </citation>
    <scope>NUCLEOTIDE SEQUENCE</scope>
    <source>
        <strain evidence="2">CIRM-BRFM 674</strain>
    </source>
</reference>
<protein>
    <submittedName>
        <fullName evidence="2">Uncharacterized protein</fullName>
    </submittedName>
</protein>
<keyword evidence="3" id="KW-1185">Reference proteome</keyword>